<name>A0A017T4G0_9BACT</name>
<keyword evidence="1" id="KW-0732">Signal</keyword>
<dbReference type="Proteomes" id="UP000019678">
    <property type="component" value="Unassembled WGS sequence"/>
</dbReference>
<evidence type="ECO:0008006" key="4">
    <source>
        <dbReference type="Google" id="ProtNLM"/>
    </source>
</evidence>
<reference evidence="2 3" key="1">
    <citation type="submission" date="2013-05" db="EMBL/GenBank/DDBJ databases">
        <title>Genome assembly of Chondromyces apiculatus DSM 436.</title>
        <authorList>
            <person name="Sharma G."/>
            <person name="Khatri I."/>
            <person name="Kaur C."/>
            <person name="Mayilraj S."/>
            <person name="Subramanian S."/>
        </authorList>
    </citation>
    <scope>NUCLEOTIDE SEQUENCE [LARGE SCALE GENOMIC DNA]</scope>
    <source>
        <strain evidence="2 3">DSM 436</strain>
    </source>
</reference>
<feature type="signal peptide" evidence="1">
    <location>
        <begin position="1"/>
        <end position="25"/>
    </location>
</feature>
<accession>A0A017T4G0</accession>
<sequence length="249" mass="27384">MTHLARCLSKICLSVALAGSFTFFAEEASAQPALFYDWAQDLVDNVGPSNNDYGTSPFFIKWAGIGGSMQYENRTLCSNFLTALLQHAYHLSPEDIRVWTGSTSPNALKYYQTIVAQRGFTRIQQLAELEPGDIIAIRYTTGTSASGHLSIVEDYPSWRASTSPMVSGTVQYEVAIMDSTERGHGEGDSRLQADGVTWNKGAGRGTMRFYADANSGVIVGHTWSLSPYSVFYNMSERTVAVGRLDENQM</sequence>
<evidence type="ECO:0000256" key="1">
    <source>
        <dbReference type="SAM" id="SignalP"/>
    </source>
</evidence>
<dbReference type="AlphaFoldDB" id="A0A017T4G0"/>
<evidence type="ECO:0000313" key="3">
    <source>
        <dbReference type="Proteomes" id="UP000019678"/>
    </source>
</evidence>
<dbReference type="OrthoDB" id="5508267at2"/>
<dbReference type="EMBL" id="ASRX01000038">
    <property type="protein sequence ID" value="EYF04099.1"/>
    <property type="molecule type" value="Genomic_DNA"/>
</dbReference>
<evidence type="ECO:0000313" key="2">
    <source>
        <dbReference type="EMBL" id="EYF04099.1"/>
    </source>
</evidence>
<gene>
    <name evidence="2" type="ORF">CAP_4782</name>
</gene>
<feature type="chain" id="PRO_5001499943" description="Peptidase C51 domain-containing protein" evidence="1">
    <location>
        <begin position="26"/>
        <end position="249"/>
    </location>
</feature>
<proteinExistence type="predicted"/>
<dbReference type="RefSeq" id="WP_052375688.1">
    <property type="nucleotide sequence ID" value="NZ_ASRX01000038.1"/>
</dbReference>
<organism evidence="2 3">
    <name type="scientific">Chondromyces apiculatus DSM 436</name>
    <dbReference type="NCBI Taxonomy" id="1192034"/>
    <lineage>
        <taxon>Bacteria</taxon>
        <taxon>Pseudomonadati</taxon>
        <taxon>Myxococcota</taxon>
        <taxon>Polyangia</taxon>
        <taxon>Polyangiales</taxon>
        <taxon>Polyangiaceae</taxon>
        <taxon>Chondromyces</taxon>
    </lineage>
</organism>
<comment type="caution">
    <text evidence="2">The sequence shown here is derived from an EMBL/GenBank/DDBJ whole genome shotgun (WGS) entry which is preliminary data.</text>
</comment>
<keyword evidence="3" id="KW-1185">Reference proteome</keyword>
<protein>
    <recommendedName>
        <fullName evidence="4">Peptidase C51 domain-containing protein</fullName>
    </recommendedName>
</protein>